<dbReference type="OrthoDB" id="6251301at2759"/>
<evidence type="ECO:0000256" key="1">
    <source>
        <dbReference type="SAM" id="MobiDB-lite"/>
    </source>
</evidence>
<gene>
    <name evidence="2" type="ORF">P879_07567</name>
</gene>
<keyword evidence="3" id="KW-1185">Reference proteome</keyword>
<evidence type="ECO:0000313" key="2">
    <source>
        <dbReference type="EMBL" id="KAF8567066.1"/>
    </source>
</evidence>
<accession>A0A8T0DIB1</accession>
<dbReference type="Proteomes" id="UP000699462">
    <property type="component" value="Unassembled WGS sequence"/>
</dbReference>
<evidence type="ECO:0000313" key="3">
    <source>
        <dbReference type="Proteomes" id="UP000699462"/>
    </source>
</evidence>
<sequence>MAATNDPPVLFKSTVRMPTLNGSACDQTILSTPIPVAHSTVSQRPRRTYIVCKDETVPPALPTLETSTYTISEKFRVNQPGISNSSSTNKDSILNLDSMQGLSGSVLDQSVMLRNTPHIHTQATGLPSHIPSTTVLKVPAEPEPTSALSVEEVEAENQAIQIDQAELQLLEDAFSDLDCATIETEYTLPTKACATMGNQVVDLSGTCSPNGGDKVNDSGTISTISSLPSVIDISQPHELKVTEMKSAELNLTTGDKIGLDCVLSESASQPCGKIEIESKAIPALQSTLDRQPPCSPPDSGDASGVSPTLTSMFRSPLVSLTRAQRRFSHLPCLTGLSSIWETESGESTNNVQPSFMLSTSSSTAPNAPAKDAVPPDPLSPRTRTTRSVANNNESVDGLLQGAVAPDSDDHRMCHAISSEPGQSGGSAEALNNGHGSPVGRNLVSSVTADQNATKNDKARVPAVSQEVTTLTVVTALTNKNSVSQDVKGVSTTFPTSPQLTGVLNIVPSSDAERQTERVEETVLPDSDQSGMLVSCLHMSDVDGLLDIFHKKNNKMHQAEVKEDQIAPRDLNLDRRIIARQRLARLRSRQGLEPITVPSAQTERRTLSWLNVVQSAQRGSPTQDSHDVSDIYIYIYI</sequence>
<reference evidence="2 3" key="1">
    <citation type="submission" date="2019-07" db="EMBL/GenBank/DDBJ databases">
        <title>Annotation for the trematode Paragonimus westermani.</title>
        <authorList>
            <person name="Choi Y.-J."/>
        </authorList>
    </citation>
    <scope>NUCLEOTIDE SEQUENCE [LARGE SCALE GENOMIC DNA]</scope>
    <source>
        <strain evidence="2">180907_Pwestermani</strain>
    </source>
</reference>
<proteinExistence type="predicted"/>
<dbReference type="EMBL" id="JTDF01004245">
    <property type="protein sequence ID" value="KAF8567066.1"/>
    <property type="molecule type" value="Genomic_DNA"/>
</dbReference>
<protein>
    <submittedName>
        <fullName evidence="2">Uncharacterized protein</fullName>
    </submittedName>
</protein>
<feature type="compositionally biased region" description="Polar residues" evidence="1">
    <location>
        <begin position="343"/>
        <end position="357"/>
    </location>
</feature>
<organism evidence="2 3">
    <name type="scientific">Paragonimus westermani</name>
    <dbReference type="NCBI Taxonomy" id="34504"/>
    <lineage>
        <taxon>Eukaryota</taxon>
        <taxon>Metazoa</taxon>
        <taxon>Spiralia</taxon>
        <taxon>Lophotrochozoa</taxon>
        <taxon>Platyhelminthes</taxon>
        <taxon>Trematoda</taxon>
        <taxon>Digenea</taxon>
        <taxon>Plagiorchiida</taxon>
        <taxon>Troglotremata</taxon>
        <taxon>Troglotrematidae</taxon>
        <taxon>Paragonimus</taxon>
    </lineage>
</organism>
<comment type="caution">
    <text evidence="2">The sequence shown here is derived from an EMBL/GenBank/DDBJ whole genome shotgun (WGS) entry which is preliminary data.</text>
</comment>
<feature type="compositionally biased region" description="Polar residues" evidence="1">
    <location>
        <begin position="381"/>
        <end position="394"/>
    </location>
</feature>
<feature type="region of interest" description="Disordered" evidence="1">
    <location>
        <begin position="287"/>
        <end position="308"/>
    </location>
</feature>
<dbReference type="AlphaFoldDB" id="A0A8T0DIB1"/>
<feature type="region of interest" description="Disordered" evidence="1">
    <location>
        <begin position="343"/>
        <end position="442"/>
    </location>
</feature>
<name>A0A8T0DIB1_9TREM</name>